<sequence>MKSARQPMGATLTALTAALLAGCGVPPTGVLDGGKAADGLTKGLRLYFVSSAGRLEAVARPDMPADKVTDPNGVIKLLVSGPTPAERESGLTTLLMPQIGYQGTVNRAGAKDAVTVRVPWAEVSTSGLGNRNLAGQLVCSIARARAMADDSGTTWADDIPVTVQPQGGRSGTYVCSDFLT</sequence>
<dbReference type="RefSeq" id="WP_184571086.1">
    <property type="nucleotide sequence ID" value="NZ_JACHJL010000004.1"/>
</dbReference>
<keyword evidence="3" id="KW-1185">Reference proteome</keyword>
<evidence type="ECO:0000313" key="3">
    <source>
        <dbReference type="Proteomes" id="UP000588098"/>
    </source>
</evidence>
<evidence type="ECO:0000313" key="2">
    <source>
        <dbReference type="EMBL" id="MBB5935015.1"/>
    </source>
</evidence>
<accession>A0A7W9Q7H1</accession>
<dbReference type="PROSITE" id="PS51257">
    <property type="entry name" value="PROKAR_LIPOPROTEIN"/>
    <property type="match status" value="1"/>
</dbReference>
<name>A0A7W9Q7H1_9ACTN</name>
<keyword evidence="1" id="KW-0732">Signal</keyword>
<evidence type="ECO:0008006" key="4">
    <source>
        <dbReference type="Google" id="ProtNLM"/>
    </source>
</evidence>
<comment type="caution">
    <text evidence="2">The sequence shown here is derived from an EMBL/GenBank/DDBJ whole genome shotgun (WGS) entry which is preliminary data.</text>
</comment>
<gene>
    <name evidence="2" type="ORF">FHS42_002065</name>
</gene>
<proteinExistence type="predicted"/>
<evidence type="ECO:0000256" key="1">
    <source>
        <dbReference type="SAM" id="SignalP"/>
    </source>
</evidence>
<dbReference type="EMBL" id="JACHJL010000004">
    <property type="protein sequence ID" value="MBB5935015.1"/>
    <property type="molecule type" value="Genomic_DNA"/>
</dbReference>
<protein>
    <recommendedName>
        <fullName evidence="4">Lipoprotein</fullName>
    </recommendedName>
</protein>
<reference evidence="2 3" key="1">
    <citation type="submission" date="2020-08" db="EMBL/GenBank/DDBJ databases">
        <title>Genomic Encyclopedia of Type Strains, Phase III (KMG-III): the genomes of soil and plant-associated and newly described type strains.</title>
        <authorList>
            <person name="Whitman W."/>
        </authorList>
    </citation>
    <scope>NUCLEOTIDE SEQUENCE [LARGE SCALE GENOMIC DNA]</scope>
    <source>
        <strain evidence="2 3">CECT 8305</strain>
    </source>
</reference>
<organism evidence="2 3">
    <name type="scientific">Streptomyces zagrosensis</name>
    <dbReference type="NCBI Taxonomy" id="1042984"/>
    <lineage>
        <taxon>Bacteria</taxon>
        <taxon>Bacillati</taxon>
        <taxon>Actinomycetota</taxon>
        <taxon>Actinomycetes</taxon>
        <taxon>Kitasatosporales</taxon>
        <taxon>Streptomycetaceae</taxon>
        <taxon>Streptomyces</taxon>
    </lineage>
</organism>
<feature type="signal peptide" evidence="1">
    <location>
        <begin position="1"/>
        <end position="21"/>
    </location>
</feature>
<dbReference type="Proteomes" id="UP000588098">
    <property type="component" value="Unassembled WGS sequence"/>
</dbReference>
<dbReference type="AlphaFoldDB" id="A0A7W9Q7H1"/>
<feature type="chain" id="PRO_5038559750" description="Lipoprotein" evidence="1">
    <location>
        <begin position="22"/>
        <end position="180"/>
    </location>
</feature>